<dbReference type="InterPro" id="IPR036116">
    <property type="entry name" value="FN3_sf"/>
</dbReference>
<dbReference type="PROSITE" id="PS50853">
    <property type="entry name" value="FN3"/>
    <property type="match status" value="1"/>
</dbReference>
<dbReference type="RefSeq" id="XP_002431401.1">
    <property type="nucleotide sequence ID" value="XM_002431356.1"/>
</dbReference>
<organism>
    <name type="scientific">Pediculus humanus subsp. corporis</name>
    <name type="common">Body louse</name>
    <dbReference type="NCBI Taxonomy" id="121224"/>
    <lineage>
        <taxon>Eukaryota</taxon>
        <taxon>Metazoa</taxon>
        <taxon>Ecdysozoa</taxon>
        <taxon>Arthropoda</taxon>
        <taxon>Hexapoda</taxon>
        <taxon>Insecta</taxon>
        <taxon>Pterygota</taxon>
        <taxon>Neoptera</taxon>
        <taxon>Paraneoptera</taxon>
        <taxon>Psocodea</taxon>
        <taxon>Troctomorpha</taxon>
        <taxon>Phthiraptera</taxon>
        <taxon>Anoplura</taxon>
        <taxon>Pediculidae</taxon>
        <taxon>Pediculus</taxon>
    </lineage>
</organism>
<dbReference type="STRING" id="121224.E0VZ57"/>
<reference evidence="2" key="2">
    <citation type="submission" date="2007-04" db="EMBL/GenBank/DDBJ databases">
        <title>The genome of the human body louse.</title>
        <authorList>
            <consortium name="The Human Body Louse Genome Consortium"/>
            <person name="Kirkness E."/>
            <person name="Walenz B."/>
            <person name="Hass B."/>
            <person name="Bruggner R."/>
            <person name="Strausberg R."/>
        </authorList>
    </citation>
    <scope>NUCLEOTIDE SEQUENCE</scope>
    <source>
        <strain evidence="2">USDA</strain>
    </source>
</reference>
<reference evidence="2" key="1">
    <citation type="submission" date="2007-04" db="EMBL/GenBank/DDBJ databases">
        <title>Annotation of Pediculus humanus corporis strain USDA.</title>
        <authorList>
            <person name="Kirkness E."/>
            <person name="Hannick L."/>
            <person name="Hass B."/>
            <person name="Bruggner R."/>
            <person name="Lawson D."/>
            <person name="Bidwell S."/>
            <person name="Joardar V."/>
            <person name="Caler E."/>
            <person name="Walenz B."/>
            <person name="Inman J."/>
            <person name="Schobel S."/>
            <person name="Galinsky K."/>
            <person name="Amedeo P."/>
            <person name="Strausberg R."/>
        </authorList>
    </citation>
    <scope>NUCLEOTIDE SEQUENCE</scope>
    <source>
        <strain evidence="2">USDA</strain>
    </source>
</reference>
<dbReference type="EnsemblMetazoa" id="PHUM526200-RA">
    <property type="protein sequence ID" value="PHUM526200-PA"/>
    <property type="gene ID" value="PHUM526200"/>
</dbReference>
<dbReference type="VEuPathDB" id="VectorBase:PHUM526200"/>
<dbReference type="AlphaFoldDB" id="E0VZ57"/>
<dbReference type="InterPro" id="IPR013783">
    <property type="entry name" value="Ig-like_fold"/>
</dbReference>
<keyword evidence="4" id="KW-1185">Reference proteome</keyword>
<dbReference type="HOGENOM" id="CLU_2576729_0_0_1"/>
<dbReference type="InParanoid" id="E0VZ57"/>
<dbReference type="SUPFAM" id="SSF49265">
    <property type="entry name" value="Fibronectin type III"/>
    <property type="match status" value="1"/>
</dbReference>
<dbReference type="InterPro" id="IPR003961">
    <property type="entry name" value="FN3_dom"/>
</dbReference>
<feature type="domain" description="Fibronectin type-III" evidence="1">
    <location>
        <begin position="1"/>
        <end position="76"/>
    </location>
</feature>
<reference evidence="3" key="3">
    <citation type="submission" date="2020-05" db="UniProtKB">
        <authorList>
            <consortium name="EnsemblMetazoa"/>
        </authorList>
    </citation>
    <scope>IDENTIFICATION</scope>
    <source>
        <strain evidence="3">USDA</strain>
    </source>
</reference>
<protein>
    <recommendedName>
        <fullName evidence="1">Fibronectin type-III domain-containing protein</fullName>
    </recommendedName>
</protein>
<evidence type="ECO:0000313" key="2">
    <source>
        <dbReference type="EMBL" id="EEB18663.1"/>
    </source>
</evidence>
<dbReference type="GeneID" id="8234990"/>
<dbReference type="Pfam" id="PF00041">
    <property type="entry name" value="fn3"/>
    <property type="match status" value="1"/>
</dbReference>
<dbReference type="Gene3D" id="2.60.40.10">
    <property type="entry name" value="Immunoglobulins"/>
    <property type="match status" value="1"/>
</dbReference>
<proteinExistence type="predicted"/>
<dbReference type="OrthoDB" id="6138780at2759"/>
<dbReference type="EMBL" id="AAZO01006386">
    <property type="status" value="NOT_ANNOTATED_CDS"/>
    <property type="molecule type" value="Genomic_DNA"/>
</dbReference>
<name>E0VZ57_PEDHC</name>
<dbReference type="CTD" id="8234990"/>
<dbReference type="OMA" id="QFANRMP"/>
<dbReference type="KEGG" id="phu:Phum_PHUM526200"/>
<accession>E0VZ57</accession>
<dbReference type="EMBL" id="DS235849">
    <property type="protein sequence ID" value="EEB18663.1"/>
    <property type="molecule type" value="Genomic_DNA"/>
</dbReference>
<dbReference type="Proteomes" id="UP000009046">
    <property type="component" value="Unassembled WGS sequence"/>
</dbReference>
<evidence type="ECO:0000313" key="4">
    <source>
        <dbReference type="Proteomes" id="UP000009046"/>
    </source>
</evidence>
<evidence type="ECO:0000259" key="1">
    <source>
        <dbReference type="PROSITE" id="PS50853"/>
    </source>
</evidence>
<dbReference type="CDD" id="cd00063">
    <property type="entry name" value="FN3"/>
    <property type="match status" value="1"/>
</dbReference>
<sequence>MENKCLTSIKIKCLFRVGEDGHWDVKNAIITSNNETSYQVVGLYPFTVYSFRVVATNNMGPSQPSKESYYMVTLREVFTGN</sequence>
<evidence type="ECO:0000313" key="3">
    <source>
        <dbReference type="EnsemblMetazoa" id="PHUM526200-PA"/>
    </source>
</evidence>
<gene>
    <name evidence="3" type="primary">8234990</name>
    <name evidence="2" type="ORF">Phum_PHUM526200</name>
</gene>